<dbReference type="InterPro" id="IPR013325">
    <property type="entry name" value="RNA_pol_sigma_r2"/>
</dbReference>
<evidence type="ECO:0000256" key="2">
    <source>
        <dbReference type="ARBA" id="ARBA00023015"/>
    </source>
</evidence>
<feature type="domain" description="RNA polymerase sigma-70 region 4" evidence="7">
    <location>
        <begin position="145"/>
        <end position="193"/>
    </location>
</feature>
<dbReference type="Pfam" id="PF04542">
    <property type="entry name" value="Sigma70_r2"/>
    <property type="match status" value="1"/>
</dbReference>
<dbReference type="Gene3D" id="1.10.10.10">
    <property type="entry name" value="Winged helix-like DNA-binding domain superfamily/Winged helix DNA-binding domain"/>
    <property type="match status" value="1"/>
</dbReference>
<dbReference type="Proteomes" id="UP000623010">
    <property type="component" value="Unassembled WGS sequence"/>
</dbReference>
<dbReference type="SUPFAM" id="SSF88946">
    <property type="entry name" value="Sigma2 domain of RNA polymerase sigma factors"/>
    <property type="match status" value="1"/>
</dbReference>
<evidence type="ECO:0000313" key="8">
    <source>
        <dbReference type="EMBL" id="GGZ83798.1"/>
    </source>
</evidence>
<evidence type="ECO:0000259" key="6">
    <source>
        <dbReference type="Pfam" id="PF04542"/>
    </source>
</evidence>
<keyword evidence="4" id="KW-0238">DNA-binding</keyword>
<dbReference type="EMBL" id="BMWH01000006">
    <property type="protein sequence ID" value="GGZ83798.1"/>
    <property type="molecule type" value="Genomic_DNA"/>
</dbReference>
<evidence type="ECO:0000259" key="7">
    <source>
        <dbReference type="Pfam" id="PF04545"/>
    </source>
</evidence>
<organism evidence="8 9">
    <name type="scientific">Streptomyces echinoruber</name>
    <dbReference type="NCBI Taxonomy" id="68898"/>
    <lineage>
        <taxon>Bacteria</taxon>
        <taxon>Bacillati</taxon>
        <taxon>Actinomycetota</taxon>
        <taxon>Actinomycetes</taxon>
        <taxon>Kitasatosporales</taxon>
        <taxon>Streptomycetaceae</taxon>
        <taxon>Streptomyces</taxon>
    </lineage>
</organism>
<dbReference type="InterPro" id="IPR014284">
    <property type="entry name" value="RNA_pol_sigma-70_dom"/>
</dbReference>
<dbReference type="CDD" id="cd06171">
    <property type="entry name" value="Sigma70_r4"/>
    <property type="match status" value="1"/>
</dbReference>
<dbReference type="InterPro" id="IPR013324">
    <property type="entry name" value="RNA_pol_sigma_r3/r4-like"/>
</dbReference>
<dbReference type="InterPro" id="IPR007630">
    <property type="entry name" value="RNA_pol_sigma70_r4"/>
</dbReference>
<dbReference type="AlphaFoldDB" id="A0A918R306"/>
<dbReference type="Pfam" id="PF04545">
    <property type="entry name" value="Sigma70_r4"/>
    <property type="match status" value="1"/>
</dbReference>
<dbReference type="SUPFAM" id="SSF88659">
    <property type="entry name" value="Sigma3 and sigma4 domains of RNA polymerase sigma factors"/>
    <property type="match status" value="1"/>
</dbReference>
<dbReference type="GO" id="GO:0016987">
    <property type="term" value="F:sigma factor activity"/>
    <property type="evidence" value="ECO:0007669"/>
    <property type="project" value="UniProtKB-KW"/>
</dbReference>
<proteinExistence type="inferred from homology"/>
<evidence type="ECO:0000256" key="5">
    <source>
        <dbReference type="ARBA" id="ARBA00023163"/>
    </source>
</evidence>
<dbReference type="PANTHER" id="PTHR43133">
    <property type="entry name" value="RNA POLYMERASE ECF-TYPE SIGMA FACTO"/>
    <property type="match status" value="1"/>
</dbReference>
<dbReference type="PANTHER" id="PTHR43133:SF62">
    <property type="entry name" value="RNA POLYMERASE SIGMA FACTOR SIGZ"/>
    <property type="match status" value="1"/>
</dbReference>
<sequence length="201" mass="21881">MNACGMVDAAAEAYADEAPSAREERLAAAFARGDEAGLAAAYRAWAPLVRALAWRSLGDARDAEDVTQQVFVAAWYGRHGYRPQRGPLAGWLVGITRRKIADALAGRTRRAELTAAAGAAAAVRPCDPAACPEAVLDRLLVRRELVKLPPAQQTVLRLAYYDDLSQTQIAERTGWPLGTVKSHARRGLHRLRENLGTWPED</sequence>
<comment type="similarity">
    <text evidence="1">Belongs to the sigma-70 factor family. ECF subfamily.</text>
</comment>
<keyword evidence="5" id="KW-0804">Transcription</keyword>
<evidence type="ECO:0000313" key="9">
    <source>
        <dbReference type="Proteomes" id="UP000623010"/>
    </source>
</evidence>
<accession>A0A918R306</accession>
<keyword evidence="2" id="KW-0805">Transcription regulation</keyword>
<dbReference type="InterPro" id="IPR007627">
    <property type="entry name" value="RNA_pol_sigma70_r2"/>
</dbReference>
<keyword evidence="9" id="KW-1185">Reference proteome</keyword>
<dbReference type="RefSeq" id="WP_373303162.1">
    <property type="nucleotide sequence ID" value="NZ_BMWH01000006.1"/>
</dbReference>
<reference evidence="8" key="1">
    <citation type="journal article" date="2014" name="Int. J. Syst. Evol. Microbiol.">
        <title>Complete genome sequence of Corynebacterium casei LMG S-19264T (=DSM 44701T), isolated from a smear-ripened cheese.</title>
        <authorList>
            <consortium name="US DOE Joint Genome Institute (JGI-PGF)"/>
            <person name="Walter F."/>
            <person name="Albersmeier A."/>
            <person name="Kalinowski J."/>
            <person name="Ruckert C."/>
        </authorList>
    </citation>
    <scope>NUCLEOTIDE SEQUENCE</scope>
    <source>
        <strain evidence="8">JCM 5016</strain>
    </source>
</reference>
<name>A0A918R306_9ACTN</name>
<reference evidence="8" key="2">
    <citation type="submission" date="2020-09" db="EMBL/GenBank/DDBJ databases">
        <authorList>
            <person name="Sun Q."/>
            <person name="Ohkuma M."/>
        </authorList>
    </citation>
    <scope>NUCLEOTIDE SEQUENCE</scope>
    <source>
        <strain evidence="8">JCM 5016</strain>
    </source>
</reference>
<dbReference type="GO" id="GO:0003677">
    <property type="term" value="F:DNA binding"/>
    <property type="evidence" value="ECO:0007669"/>
    <property type="project" value="UniProtKB-KW"/>
</dbReference>
<evidence type="ECO:0000256" key="1">
    <source>
        <dbReference type="ARBA" id="ARBA00010641"/>
    </source>
</evidence>
<dbReference type="GO" id="GO:0006352">
    <property type="term" value="P:DNA-templated transcription initiation"/>
    <property type="evidence" value="ECO:0007669"/>
    <property type="project" value="InterPro"/>
</dbReference>
<keyword evidence="3" id="KW-0731">Sigma factor</keyword>
<feature type="domain" description="RNA polymerase sigma-70 region 2" evidence="6">
    <location>
        <begin position="42"/>
        <end position="109"/>
    </location>
</feature>
<dbReference type="NCBIfam" id="TIGR02937">
    <property type="entry name" value="sigma70-ECF"/>
    <property type="match status" value="1"/>
</dbReference>
<evidence type="ECO:0000256" key="4">
    <source>
        <dbReference type="ARBA" id="ARBA00023125"/>
    </source>
</evidence>
<gene>
    <name evidence="8" type="ORF">GCM10010389_22250</name>
</gene>
<dbReference type="InterPro" id="IPR036388">
    <property type="entry name" value="WH-like_DNA-bd_sf"/>
</dbReference>
<protein>
    <submittedName>
        <fullName evidence="8">RNA polymerase sigma factor</fullName>
    </submittedName>
</protein>
<dbReference type="Gene3D" id="1.10.1740.10">
    <property type="match status" value="1"/>
</dbReference>
<evidence type="ECO:0000256" key="3">
    <source>
        <dbReference type="ARBA" id="ARBA00023082"/>
    </source>
</evidence>
<dbReference type="InterPro" id="IPR039425">
    <property type="entry name" value="RNA_pol_sigma-70-like"/>
</dbReference>
<comment type="caution">
    <text evidence="8">The sequence shown here is derived from an EMBL/GenBank/DDBJ whole genome shotgun (WGS) entry which is preliminary data.</text>
</comment>